<keyword evidence="4" id="KW-0732">Signal</keyword>
<dbReference type="InterPro" id="IPR051012">
    <property type="entry name" value="CellSynth/LPSAsmb/PSIAsmb"/>
</dbReference>
<feature type="repeat" description="TPR" evidence="3">
    <location>
        <begin position="138"/>
        <end position="171"/>
    </location>
</feature>
<evidence type="ECO:0000256" key="1">
    <source>
        <dbReference type="ARBA" id="ARBA00022737"/>
    </source>
</evidence>
<organism evidence="5 6">
    <name type="scientific">Chitinilyticum piscinae</name>
    <dbReference type="NCBI Taxonomy" id="2866724"/>
    <lineage>
        <taxon>Bacteria</taxon>
        <taxon>Pseudomonadati</taxon>
        <taxon>Pseudomonadota</taxon>
        <taxon>Betaproteobacteria</taxon>
        <taxon>Neisseriales</taxon>
        <taxon>Chitinibacteraceae</taxon>
        <taxon>Chitinilyticum</taxon>
    </lineage>
</organism>
<dbReference type="InterPro" id="IPR013360">
    <property type="entry name" value="Pilus_4_PilW"/>
</dbReference>
<dbReference type="RefSeq" id="WP_194116130.1">
    <property type="nucleotide sequence ID" value="NZ_JADFUA010000005.1"/>
</dbReference>
<keyword evidence="6" id="KW-1185">Reference proteome</keyword>
<keyword evidence="1" id="KW-0677">Repeat</keyword>
<evidence type="ECO:0000313" key="6">
    <source>
        <dbReference type="Proteomes" id="UP000604481"/>
    </source>
</evidence>
<evidence type="ECO:0000313" key="5">
    <source>
        <dbReference type="EMBL" id="MBE9609598.1"/>
    </source>
</evidence>
<comment type="caution">
    <text evidence="5">The sequence shown here is derived from an EMBL/GenBank/DDBJ whole genome shotgun (WGS) entry which is preliminary data.</text>
</comment>
<dbReference type="PANTHER" id="PTHR45586">
    <property type="entry name" value="TPR REPEAT-CONTAINING PROTEIN PA4667"/>
    <property type="match status" value="1"/>
</dbReference>
<evidence type="ECO:0000256" key="2">
    <source>
        <dbReference type="ARBA" id="ARBA00022803"/>
    </source>
</evidence>
<protein>
    <submittedName>
        <fullName evidence="5">Type IV pilus biogenesis/stability protein PilW</fullName>
    </submittedName>
</protein>
<dbReference type="SUPFAM" id="SSF81901">
    <property type="entry name" value="HCP-like"/>
    <property type="match status" value="1"/>
</dbReference>
<feature type="signal peptide" evidence="4">
    <location>
        <begin position="1"/>
        <end position="21"/>
    </location>
</feature>
<reference evidence="5 6" key="1">
    <citation type="submission" date="2020-10" db="EMBL/GenBank/DDBJ databases">
        <title>The genome sequence of Chitinilyticum litopenaei 4Y14.</title>
        <authorList>
            <person name="Liu Y."/>
        </authorList>
    </citation>
    <scope>NUCLEOTIDE SEQUENCE [LARGE SCALE GENOMIC DNA]</scope>
    <source>
        <strain evidence="5 6">4Y14</strain>
    </source>
</reference>
<dbReference type="InterPro" id="IPR011990">
    <property type="entry name" value="TPR-like_helical_dom_sf"/>
</dbReference>
<dbReference type="PANTHER" id="PTHR45586:SF1">
    <property type="entry name" value="LIPOPOLYSACCHARIDE ASSEMBLY PROTEIN B"/>
    <property type="match status" value="1"/>
</dbReference>
<dbReference type="EMBL" id="JADFUA010000005">
    <property type="protein sequence ID" value="MBE9609598.1"/>
    <property type="molecule type" value="Genomic_DNA"/>
</dbReference>
<keyword evidence="2 3" id="KW-0802">TPR repeat</keyword>
<feature type="chain" id="PRO_5035145496" evidence="4">
    <location>
        <begin position="22"/>
        <end position="252"/>
    </location>
</feature>
<dbReference type="SMART" id="SM00028">
    <property type="entry name" value="TPR"/>
    <property type="match status" value="4"/>
</dbReference>
<name>A0A8J7K8J3_9NEIS</name>
<evidence type="ECO:0000256" key="4">
    <source>
        <dbReference type="SAM" id="SignalP"/>
    </source>
</evidence>
<accession>A0A8J7K8J3</accession>
<evidence type="ECO:0000256" key="3">
    <source>
        <dbReference type="PROSITE-ProRule" id="PRU00339"/>
    </source>
</evidence>
<dbReference type="Gene3D" id="1.25.40.10">
    <property type="entry name" value="Tetratricopeptide repeat domain"/>
    <property type="match status" value="1"/>
</dbReference>
<gene>
    <name evidence="5" type="primary">pilW</name>
    <name evidence="5" type="ORF">INR99_09555</name>
</gene>
<dbReference type="PROSITE" id="PS50005">
    <property type="entry name" value="TPR"/>
    <property type="match status" value="1"/>
</dbReference>
<dbReference type="Proteomes" id="UP000604481">
    <property type="component" value="Unassembled WGS sequence"/>
</dbReference>
<dbReference type="AlphaFoldDB" id="A0A8J7K8J3"/>
<dbReference type="InterPro" id="IPR019734">
    <property type="entry name" value="TPR_rpt"/>
</dbReference>
<sequence>MRIFASAVLLCSVLTGRVASAAEEAPTYTDADRARIRTELAAEYYNRNQYPIAIEEAKKALQSKADYAPAYLVMALAFAELLDDGMARSNFQQGLNIEPGNLDLNHNYGRYLCSKGEYAAGLARLQQVFGVTSYAGIDNSYTVAGDCLDKAGDTKQALAYYRMALQYRPGNALARYRLASVYLREGQLAEARDAYNGLTRVVSRPAPDVIWLGVRLERKAGNRAAEKKLADQLLAQFPDSREAGYLKAGQYE</sequence>
<proteinExistence type="predicted"/>
<dbReference type="Pfam" id="PF14559">
    <property type="entry name" value="TPR_19"/>
    <property type="match status" value="1"/>
</dbReference>
<dbReference type="NCBIfam" id="TIGR02521">
    <property type="entry name" value="type_IV_pilW"/>
    <property type="match status" value="1"/>
</dbReference>